<evidence type="ECO:0000313" key="1">
    <source>
        <dbReference type="EMBL" id="RAV18742.1"/>
    </source>
</evidence>
<organism evidence="1 2">
    <name type="scientific">Paenibacillus contaminans</name>
    <dbReference type="NCBI Taxonomy" id="450362"/>
    <lineage>
        <taxon>Bacteria</taxon>
        <taxon>Bacillati</taxon>
        <taxon>Bacillota</taxon>
        <taxon>Bacilli</taxon>
        <taxon>Bacillales</taxon>
        <taxon>Paenibacillaceae</taxon>
        <taxon>Paenibacillus</taxon>
    </lineage>
</organism>
<proteinExistence type="predicted"/>
<dbReference type="Proteomes" id="UP000250369">
    <property type="component" value="Unassembled WGS sequence"/>
</dbReference>
<name>A0A329MGE3_9BACL</name>
<accession>A0A329MGE3</accession>
<keyword evidence="2" id="KW-1185">Reference proteome</keyword>
<sequence>MFSGRLDTCYDAGCFPVKMPQKAKSKNRSISWYFLIAYDRSETKLEKSRVVTAIGGVVWSKRTSLY</sequence>
<reference evidence="1 2" key="1">
    <citation type="journal article" date="2009" name="Int. J. Syst. Evol. Microbiol.">
        <title>Paenibacillus contaminans sp. nov., isolated from a contaminated laboratory plate.</title>
        <authorList>
            <person name="Chou J.H."/>
            <person name="Lee J.H."/>
            <person name="Lin M.C."/>
            <person name="Chang P.S."/>
            <person name="Arun A.B."/>
            <person name="Young C.C."/>
            <person name="Chen W.M."/>
        </authorList>
    </citation>
    <scope>NUCLEOTIDE SEQUENCE [LARGE SCALE GENOMIC DNA]</scope>
    <source>
        <strain evidence="1 2">CKOBP-6</strain>
    </source>
</reference>
<gene>
    <name evidence="1" type="ORF">DQG23_23685</name>
</gene>
<dbReference type="EMBL" id="QMFB01000015">
    <property type="protein sequence ID" value="RAV18742.1"/>
    <property type="molecule type" value="Genomic_DNA"/>
</dbReference>
<protein>
    <submittedName>
        <fullName evidence="1">Uncharacterized protein</fullName>
    </submittedName>
</protein>
<comment type="caution">
    <text evidence="1">The sequence shown here is derived from an EMBL/GenBank/DDBJ whole genome shotgun (WGS) entry which is preliminary data.</text>
</comment>
<evidence type="ECO:0000313" key="2">
    <source>
        <dbReference type="Proteomes" id="UP000250369"/>
    </source>
</evidence>
<dbReference type="AlphaFoldDB" id="A0A329MGE3"/>